<dbReference type="Gene3D" id="3.40.50.1110">
    <property type="entry name" value="SGNH hydrolase"/>
    <property type="match status" value="1"/>
</dbReference>
<proteinExistence type="predicted"/>
<reference evidence="3" key="1">
    <citation type="submission" date="2021-07" db="EMBL/GenBank/DDBJ databases">
        <authorList>
            <person name="Branca A.L. A."/>
        </authorList>
    </citation>
    <scope>NUCLEOTIDE SEQUENCE</scope>
</reference>
<dbReference type="InterPro" id="IPR036514">
    <property type="entry name" value="SGNH_hydro_sf"/>
</dbReference>
<dbReference type="CDD" id="cd01823">
    <property type="entry name" value="SEST_like"/>
    <property type="match status" value="1"/>
</dbReference>
<dbReference type="InterPro" id="IPR013830">
    <property type="entry name" value="SGNH_hydro"/>
</dbReference>
<evidence type="ECO:0000256" key="1">
    <source>
        <dbReference type="SAM" id="SignalP"/>
    </source>
</evidence>
<feature type="domain" description="SGNH hydrolase-type esterase" evidence="2">
    <location>
        <begin position="931"/>
        <end position="1133"/>
    </location>
</feature>
<comment type="caution">
    <text evidence="3">The sequence shown here is derived from an EMBL/GenBank/DDBJ whole genome shotgun (WGS) entry which is preliminary data.</text>
</comment>
<protein>
    <recommendedName>
        <fullName evidence="2">SGNH hydrolase-type esterase domain-containing protein</fullName>
    </recommendedName>
</protein>
<evidence type="ECO:0000313" key="4">
    <source>
        <dbReference type="Proteomes" id="UP001153461"/>
    </source>
</evidence>
<accession>A0A9W4HNU2</accession>
<dbReference type="InterPro" id="IPR005197">
    <property type="entry name" value="Glyco_hydro_71"/>
</dbReference>
<dbReference type="PANTHER" id="PTHR37981:SF1">
    <property type="entry name" value="SGNH HYDROLASE-TYPE ESTERASE DOMAIN-CONTAINING PROTEIN"/>
    <property type="match status" value="1"/>
</dbReference>
<dbReference type="EMBL" id="CAJVNV010000194">
    <property type="protein sequence ID" value="CAG8102798.1"/>
    <property type="molecule type" value="Genomic_DNA"/>
</dbReference>
<evidence type="ECO:0000259" key="2">
    <source>
        <dbReference type="Pfam" id="PF13472"/>
    </source>
</evidence>
<name>A0A9W4HNU2_PENNA</name>
<dbReference type="InterPro" id="IPR037460">
    <property type="entry name" value="SEST-like"/>
</dbReference>
<keyword evidence="1" id="KW-0732">Signal</keyword>
<dbReference type="GO" id="GO:0051118">
    <property type="term" value="F:glucan endo-1,3-alpha-glucosidase activity"/>
    <property type="evidence" value="ECO:0007669"/>
    <property type="project" value="InterPro"/>
</dbReference>
<sequence length="1307" mass="144292">MSQLTWLAMMVVMAFQVIHQADGKAVFAHFMVTNSENYTISDWESDMKLAQDAHIDAFALNMAWKDGTNDASVKKAFIAANTAGFMLFFSFDYAGNGPWNKDVVIDMIQEYGPNSAYFHYDGKPFVSTFEGPDSADDWVKIKARTGCFFMPDWSSVGAKPAIALANGVADGLFSWSAWPWGNQTMDTYTDASYIQYLDGKPYMIAISPWFYTNLPGYNKNWIWKGDSLWFDRWQQLFGLDPMPEFVQIISWNDYGESHYIGPIYDKSMAAFDIGEAPYNYVMDHPHDAWRKALPFLIDVYKLGKATMTDDIVIFWYRRNFVSACSPSGTTVNTASQLQIEFEPSSALEDRIFVMGLFQTGNSAVFVNNHDIVVWDSGPSELEAGVWFGSVAATTGRVRVDLLKGDATIGSAVGPEISHTCEEDFNNFNAWVGSVSGGIMSSSDTTSIDLADQACVEGKGAYDFNDLCSFTCSYGYCPVGACTCERMGVARKMPNATGTIGYPAEGKDANYLGLCNFACNLGNCPSRTCDTAEHPMPVPSVSDFLPPACVAGTGEGQATGLCSYACGYGYCPINLCTCTMTGALVQPPAQTEGSGMAGSGQSAIYDNLCDFTCSRGYCPSGTCMSKEEVSTSNINPHWVVEDGKTCTDYQRKGIEVELEYAIDMAESAANNLQQGVYLQEFFGDAATDAQFVSDATETFRRIAELLSGNVATFPVKLSCEQTEMCQNEKAKIVAYMNNKRQLLNFCELFFANTDDTGSTVAQIVPTKKLISNTEMDLRTAARSRSAVLVHEATHTRYAMLDRPYTRDYAYGFDACWQLPRGLFDRSCAKWVKKPEDLKPNEKPPRIECPVQNGNGKIVEGLCSPATARRNAESFQFLAAGIYFTAKTGRDIPLPPTPQSVTKRADSCVSSDDSLNWDNIWYDDAVVTGQVHFGDSFAAGMGTGKTSRDKCRLGSANYGQLLHNSFAEGIPFQNLACSGDTVAGLYDKLSGWTNPTVDNVATMTIGGNDVGFSDIVKHCILRYFNSYTLWDAWYCSSYKKAARNLIDDTSADGLQYKLTSIYLRIIRRTQSNPDFHLYIPGYPRFFNAETTECNEATFRWWSWKVTPEPNDVYLTTSLREEMNDLVTSLNQVIKTAVIDANNLANRNVTHFVDVDPRFEGHRWCEAGVKEPDSSHKTTDFFLSGWPDIKEGDTVQSSSPDESADLSALQTGGSLPIPDGKTCNTTLGLDPDPVDVYWCDLAVAITQEPDGDLARHVAAANGNLANGDFTAQDIRWFLPTRQIKAFHPRSAGMALYRDAILDMKEEIDGF</sequence>
<dbReference type="CDD" id="cd11577">
    <property type="entry name" value="GH71"/>
    <property type="match status" value="1"/>
</dbReference>
<dbReference type="Gene3D" id="3.40.390.10">
    <property type="entry name" value="Collagenase (Catalytic Domain)"/>
    <property type="match status" value="1"/>
</dbReference>
<dbReference type="Pfam" id="PF13472">
    <property type="entry name" value="Lipase_GDSL_2"/>
    <property type="match status" value="1"/>
</dbReference>
<dbReference type="Proteomes" id="UP001153461">
    <property type="component" value="Unassembled WGS sequence"/>
</dbReference>
<dbReference type="GO" id="GO:0008237">
    <property type="term" value="F:metallopeptidase activity"/>
    <property type="evidence" value="ECO:0007669"/>
    <property type="project" value="InterPro"/>
</dbReference>
<dbReference type="Pfam" id="PF03659">
    <property type="entry name" value="Glyco_hydro_71"/>
    <property type="match status" value="1"/>
</dbReference>
<dbReference type="GO" id="GO:0016788">
    <property type="term" value="F:hydrolase activity, acting on ester bonds"/>
    <property type="evidence" value="ECO:0007669"/>
    <property type="project" value="InterPro"/>
</dbReference>
<feature type="chain" id="PRO_5040820963" description="SGNH hydrolase-type esterase domain-containing protein" evidence="1">
    <location>
        <begin position="24"/>
        <end position="1307"/>
    </location>
</feature>
<dbReference type="PANTHER" id="PTHR37981">
    <property type="entry name" value="LIPASE 2"/>
    <property type="match status" value="1"/>
</dbReference>
<evidence type="ECO:0000313" key="3">
    <source>
        <dbReference type="EMBL" id="CAG8102798.1"/>
    </source>
</evidence>
<dbReference type="Gene3D" id="3.20.20.80">
    <property type="entry name" value="Glycosidases"/>
    <property type="match status" value="1"/>
</dbReference>
<organism evidence="3 4">
    <name type="scientific">Penicillium nalgiovense</name>
    <dbReference type="NCBI Taxonomy" id="60175"/>
    <lineage>
        <taxon>Eukaryota</taxon>
        <taxon>Fungi</taxon>
        <taxon>Dikarya</taxon>
        <taxon>Ascomycota</taxon>
        <taxon>Pezizomycotina</taxon>
        <taxon>Eurotiomycetes</taxon>
        <taxon>Eurotiomycetidae</taxon>
        <taxon>Eurotiales</taxon>
        <taxon>Aspergillaceae</taxon>
        <taxon>Penicillium</taxon>
    </lineage>
</organism>
<dbReference type="SUPFAM" id="SSF52266">
    <property type="entry name" value="SGNH hydrolase"/>
    <property type="match status" value="1"/>
</dbReference>
<dbReference type="InterPro" id="IPR024079">
    <property type="entry name" value="MetalloPept_cat_dom_sf"/>
</dbReference>
<dbReference type="GO" id="GO:0006629">
    <property type="term" value="P:lipid metabolic process"/>
    <property type="evidence" value="ECO:0007669"/>
    <property type="project" value="TreeGrafter"/>
</dbReference>
<dbReference type="SUPFAM" id="SSF55486">
    <property type="entry name" value="Metalloproteases ('zincins'), catalytic domain"/>
    <property type="match status" value="1"/>
</dbReference>
<feature type="signal peptide" evidence="1">
    <location>
        <begin position="1"/>
        <end position="23"/>
    </location>
</feature>
<dbReference type="OrthoDB" id="9984778at2759"/>
<gene>
    <name evidence="3" type="ORF">PNAL_LOCUS4743</name>
</gene>